<feature type="compositionally biased region" description="Acidic residues" evidence="5">
    <location>
        <begin position="302"/>
        <end position="322"/>
    </location>
</feature>
<comment type="subcellular location">
    <subcellularLocation>
        <location evidence="4">Membrane</location>
        <topology evidence="4">Peripheral membrane protein</topology>
    </subcellularLocation>
</comment>
<dbReference type="Pfam" id="PF14938">
    <property type="entry name" value="SNAP"/>
    <property type="match status" value="1"/>
</dbReference>
<keyword evidence="3 4" id="KW-0653">Protein transport</keyword>
<dbReference type="PRINTS" id="PR00448">
    <property type="entry name" value="NSFATTACHMNT"/>
</dbReference>
<evidence type="ECO:0000256" key="1">
    <source>
        <dbReference type="ARBA" id="ARBA00010050"/>
    </source>
</evidence>
<evidence type="ECO:0000256" key="3">
    <source>
        <dbReference type="ARBA" id="ARBA00022927"/>
    </source>
</evidence>
<sequence>MAAANDVAQKAKGDVLYTQAEATLNKKSMMSFFTPKGQKFEDAAELFSKAGNAYKRVSAWQEAGESYAKCGECYLQLGEGNFDCSKAFEDAGDAYVHVNPQEAVNAWRQAIEIYSDNGRWNACGKLQKQIAEIYEKGDDNNDSARSVEDAITAYEQAEQFFQSDSRTQLANQCSEKVALLCAEQGELVKAASKFQDLTNSAMEKKLTSFNAKNHVVKAIACLLAAEDTVAARSTLDDFMQKDYAFDGTREHVFITGVIEGVENLDLDGFSAACQEYNKIKKIDPWMTSMLLKSRRIIQSQVEGDDEGAGGDDGGAEEEEDLT</sequence>
<dbReference type="SUPFAM" id="SSF48452">
    <property type="entry name" value="TPR-like"/>
    <property type="match status" value="1"/>
</dbReference>
<protein>
    <recommendedName>
        <fullName evidence="7">Alpha-soluble NSF attachment protein</fullName>
    </recommendedName>
</protein>
<feature type="region of interest" description="Disordered" evidence="5">
    <location>
        <begin position="300"/>
        <end position="322"/>
    </location>
</feature>
<dbReference type="GO" id="GO:0031201">
    <property type="term" value="C:SNARE complex"/>
    <property type="evidence" value="ECO:0007669"/>
    <property type="project" value="TreeGrafter"/>
</dbReference>
<comment type="function">
    <text evidence="4">Required for vesicular transport between the endoplasmic reticulum and the Golgi apparatus.</text>
</comment>
<dbReference type="Gene3D" id="1.25.40.10">
    <property type="entry name" value="Tetratricopeptide repeat domain"/>
    <property type="match status" value="1"/>
</dbReference>
<dbReference type="GO" id="GO:0035494">
    <property type="term" value="P:SNARE complex disassembly"/>
    <property type="evidence" value="ECO:0007669"/>
    <property type="project" value="TreeGrafter"/>
</dbReference>
<dbReference type="PANTHER" id="PTHR13768">
    <property type="entry name" value="SOLUBLE NSF ATTACHMENT PROTEIN SNAP"/>
    <property type="match status" value="1"/>
</dbReference>
<evidence type="ECO:0000256" key="2">
    <source>
        <dbReference type="ARBA" id="ARBA00022448"/>
    </source>
</evidence>
<keyword evidence="2 4" id="KW-0813">Transport</keyword>
<dbReference type="GO" id="GO:0019905">
    <property type="term" value="F:syntaxin binding"/>
    <property type="evidence" value="ECO:0007669"/>
    <property type="project" value="TreeGrafter"/>
</dbReference>
<dbReference type="InterPro" id="IPR000744">
    <property type="entry name" value="NSF_attach"/>
</dbReference>
<dbReference type="InterPro" id="IPR011990">
    <property type="entry name" value="TPR-like_helical_dom_sf"/>
</dbReference>
<keyword evidence="4" id="KW-0931">ER-Golgi transport</keyword>
<comment type="similarity">
    <text evidence="1 4">Belongs to the SNAP family.</text>
</comment>
<reference evidence="6" key="1">
    <citation type="submission" date="2021-01" db="EMBL/GenBank/DDBJ databases">
        <authorList>
            <person name="Corre E."/>
            <person name="Pelletier E."/>
            <person name="Niang G."/>
            <person name="Scheremetjew M."/>
            <person name="Finn R."/>
            <person name="Kale V."/>
            <person name="Holt S."/>
            <person name="Cochrane G."/>
            <person name="Meng A."/>
            <person name="Brown T."/>
            <person name="Cohen L."/>
        </authorList>
    </citation>
    <scope>NUCLEOTIDE SEQUENCE</scope>
    <source>
        <strain evidence="6">RCC1693</strain>
    </source>
</reference>
<organism evidence="6">
    <name type="scientific">Florenciella parvula</name>
    <dbReference type="NCBI Taxonomy" id="236787"/>
    <lineage>
        <taxon>Eukaryota</taxon>
        <taxon>Sar</taxon>
        <taxon>Stramenopiles</taxon>
        <taxon>Ochrophyta</taxon>
        <taxon>Dictyochophyceae</taxon>
        <taxon>Florenciellales</taxon>
        <taxon>Florenciella</taxon>
    </lineage>
</organism>
<dbReference type="GO" id="GO:0005483">
    <property type="term" value="F:soluble NSF attachment protein activity"/>
    <property type="evidence" value="ECO:0007669"/>
    <property type="project" value="TreeGrafter"/>
</dbReference>
<dbReference type="EMBL" id="HBGT01006061">
    <property type="protein sequence ID" value="CAD9392986.1"/>
    <property type="molecule type" value="Transcribed_RNA"/>
</dbReference>
<evidence type="ECO:0000256" key="5">
    <source>
        <dbReference type="SAM" id="MobiDB-lite"/>
    </source>
</evidence>
<name>A0A7S2BCE3_9STRA</name>
<dbReference type="PANTHER" id="PTHR13768:SF8">
    <property type="entry name" value="ALPHA-SOLUBLE NSF ATTACHMENT PROTEIN"/>
    <property type="match status" value="1"/>
</dbReference>
<gene>
    <name evidence="6" type="ORF">FPAR1323_LOCUS3310</name>
</gene>
<dbReference type="CDD" id="cd15832">
    <property type="entry name" value="SNAP"/>
    <property type="match status" value="1"/>
</dbReference>
<dbReference type="AlphaFoldDB" id="A0A7S2BCE3"/>
<dbReference type="GO" id="GO:0005774">
    <property type="term" value="C:vacuolar membrane"/>
    <property type="evidence" value="ECO:0007669"/>
    <property type="project" value="TreeGrafter"/>
</dbReference>
<keyword evidence="4" id="KW-0472">Membrane</keyword>
<dbReference type="GO" id="GO:0006886">
    <property type="term" value="P:intracellular protein transport"/>
    <property type="evidence" value="ECO:0007669"/>
    <property type="project" value="UniProtKB-UniRule"/>
</dbReference>
<evidence type="ECO:0000313" key="6">
    <source>
        <dbReference type="EMBL" id="CAD9392986.1"/>
    </source>
</evidence>
<proteinExistence type="inferred from homology"/>
<accession>A0A7S2BCE3</accession>
<evidence type="ECO:0008006" key="7">
    <source>
        <dbReference type="Google" id="ProtNLM"/>
    </source>
</evidence>
<evidence type="ECO:0000256" key="4">
    <source>
        <dbReference type="RuleBase" id="RU367013"/>
    </source>
</evidence>